<name>A0A7X2N1G2_9CLOT</name>
<evidence type="ECO:0000313" key="2">
    <source>
        <dbReference type="Proteomes" id="UP000460287"/>
    </source>
</evidence>
<protein>
    <submittedName>
        <fullName evidence="1">Uncharacterized protein</fullName>
    </submittedName>
</protein>
<comment type="caution">
    <text evidence="1">The sequence shown here is derived from an EMBL/GenBank/DDBJ whole genome shotgun (WGS) entry which is preliminary data.</text>
</comment>
<dbReference type="Proteomes" id="UP000460287">
    <property type="component" value="Unassembled WGS sequence"/>
</dbReference>
<gene>
    <name evidence="1" type="ORF">FYJ33_14385</name>
</gene>
<dbReference type="RefSeq" id="WP_154532499.1">
    <property type="nucleotide sequence ID" value="NZ_JAQXTV010000030.1"/>
</dbReference>
<reference evidence="1 2" key="1">
    <citation type="submission" date="2019-08" db="EMBL/GenBank/DDBJ databases">
        <title>In-depth cultivation of the pig gut microbiome towards novel bacterial diversity and tailored functional studies.</title>
        <authorList>
            <person name="Wylensek D."/>
            <person name="Hitch T.C.A."/>
            <person name="Clavel T."/>
        </authorList>
    </citation>
    <scope>NUCLEOTIDE SEQUENCE [LARGE SCALE GENOMIC DNA]</scope>
    <source>
        <strain evidence="1 2">WCA-383-APC-5B</strain>
    </source>
</reference>
<evidence type="ECO:0000313" key="1">
    <source>
        <dbReference type="EMBL" id="MSR92525.1"/>
    </source>
</evidence>
<organism evidence="1 2">
    <name type="scientific">Inconstantimicrobium porci</name>
    <dbReference type="NCBI Taxonomy" id="2652291"/>
    <lineage>
        <taxon>Bacteria</taxon>
        <taxon>Bacillati</taxon>
        <taxon>Bacillota</taxon>
        <taxon>Clostridia</taxon>
        <taxon>Eubacteriales</taxon>
        <taxon>Clostridiaceae</taxon>
        <taxon>Inconstantimicrobium</taxon>
    </lineage>
</organism>
<keyword evidence="2" id="KW-1185">Reference proteome</keyword>
<sequence>MTEKKQDIFDKLALKNTENLSDMSSNVEMGMSQGLQNLKISDDFSNAEQVKDQQSQMVYNKYVEINKNHI</sequence>
<accession>A0A7X2N1G2</accession>
<proteinExistence type="predicted"/>
<dbReference type="AlphaFoldDB" id="A0A7X2N1G2"/>
<dbReference type="EMBL" id="VULX01000034">
    <property type="protein sequence ID" value="MSR92525.1"/>
    <property type="molecule type" value="Genomic_DNA"/>
</dbReference>